<reference evidence="1 2" key="1">
    <citation type="submission" date="2019-08" db="EMBL/GenBank/DDBJ databases">
        <title>Whole genome of Aphis craccivora.</title>
        <authorList>
            <person name="Voronova N.V."/>
            <person name="Shulinski R.S."/>
            <person name="Bandarenka Y.V."/>
            <person name="Zhorov D.G."/>
            <person name="Warner D."/>
        </authorList>
    </citation>
    <scope>NUCLEOTIDE SEQUENCE [LARGE SCALE GENOMIC DNA]</scope>
    <source>
        <strain evidence="1">180601</strain>
        <tissue evidence="1">Whole Body</tissue>
    </source>
</reference>
<dbReference type="AlphaFoldDB" id="A0A6G0VIV7"/>
<feature type="non-terminal residue" evidence="1">
    <location>
        <position position="485"/>
    </location>
</feature>
<protein>
    <submittedName>
        <fullName evidence="1">Zinc finger MYM-type protein 6-like</fullName>
    </submittedName>
</protein>
<dbReference type="Proteomes" id="UP000478052">
    <property type="component" value="Unassembled WGS sequence"/>
</dbReference>
<evidence type="ECO:0000313" key="2">
    <source>
        <dbReference type="Proteomes" id="UP000478052"/>
    </source>
</evidence>
<dbReference type="PANTHER" id="PTHR45749:SF21">
    <property type="entry name" value="DUF4371 DOMAIN-CONTAINING PROTEIN"/>
    <property type="match status" value="1"/>
</dbReference>
<dbReference type="EMBL" id="VUJU01016529">
    <property type="protein sequence ID" value="KAF0688788.1"/>
    <property type="molecule type" value="Genomic_DNA"/>
</dbReference>
<dbReference type="SUPFAM" id="SSF53098">
    <property type="entry name" value="Ribonuclease H-like"/>
    <property type="match status" value="1"/>
</dbReference>
<proteinExistence type="predicted"/>
<accession>A0A6G0VIV7</accession>
<dbReference type="InterPro" id="IPR012337">
    <property type="entry name" value="RNaseH-like_sf"/>
</dbReference>
<dbReference type="PANTHER" id="PTHR45749">
    <property type="match status" value="1"/>
</dbReference>
<keyword evidence="2" id="KW-1185">Reference proteome</keyword>
<dbReference type="OrthoDB" id="6619842at2759"/>
<evidence type="ECO:0000313" key="1">
    <source>
        <dbReference type="EMBL" id="KAF0688788.1"/>
    </source>
</evidence>
<organism evidence="1 2">
    <name type="scientific">Aphis craccivora</name>
    <name type="common">Cowpea aphid</name>
    <dbReference type="NCBI Taxonomy" id="307492"/>
    <lineage>
        <taxon>Eukaryota</taxon>
        <taxon>Metazoa</taxon>
        <taxon>Ecdysozoa</taxon>
        <taxon>Arthropoda</taxon>
        <taxon>Hexapoda</taxon>
        <taxon>Insecta</taxon>
        <taxon>Pterygota</taxon>
        <taxon>Neoptera</taxon>
        <taxon>Paraneoptera</taxon>
        <taxon>Hemiptera</taxon>
        <taxon>Sternorrhyncha</taxon>
        <taxon>Aphidomorpha</taxon>
        <taxon>Aphidoidea</taxon>
        <taxon>Aphididae</taxon>
        <taxon>Aphidini</taxon>
        <taxon>Aphis</taxon>
        <taxon>Aphis</taxon>
    </lineage>
</organism>
<gene>
    <name evidence="1" type="ORF">FWK35_00038698</name>
</gene>
<comment type="caution">
    <text evidence="1">The sequence shown here is derived from an EMBL/GenBank/DDBJ whole genome shotgun (WGS) entry which is preliminary data.</text>
</comment>
<name>A0A6G0VIV7_APHCR</name>
<sequence>NKLECEQTSIKLICSTETKQDNNQETIVDFENATNIIDKFKKPEKYEVDAFFKFHPYQPTINIPFNPQKAYKRTDGIHRKWLTFSEAESKLFCSVCIAFCASTDSNPFTLGMNSWKHVYQRIAEHEDTFCHAKSVDAFLYHEHRANIPHMLFSSAREIRRKEVMERHRVLERIIETIKCIGKNCMSYRSHTNESSYTLENNNVSHGNFLEILCLISKFDDVLRHHLENVINKSKNRLESNSSITKGRGNLITFISKTTVTYIIQILKSLIQEKIVANIKEAGIYSIQIDSTQDVSVKDQLSIIIRYVTDRVEEHLLSMVESHSGEGRNLFELTEKTLLLHDLDIANCISDSTDGASNMQGQYAGFTTWLENKSPGHIHTWCYAHVLNLVMKDTSETNVPSISLFGLINKCAVFFRESYRRMDTWVNQLEKCHSKQNSLKRLIKANSTRWWSKSNALNRIFGQYGNSDTALFVDLVHSLYLISSSE</sequence>
<feature type="non-terminal residue" evidence="1">
    <location>
        <position position="1"/>
    </location>
</feature>